<dbReference type="InterPro" id="IPR006260">
    <property type="entry name" value="TonB/TolA_C"/>
</dbReference>
<evidence type="ECO:0000256" key="4">
    <source>
        <dbReference type="ARBA" id="ARBA00023136"/>
    </source>
</evidence>
<dbReference type="Gene3D" id="3.30.2010.10">
    <property type="entry name" value="Metalloproteases ('zincins'), catalytic domain"/>
    <property type="match status" value="1"/>
</dbReference>
<dbReference type="AlphaFoldDB" id="A0A290WSD0"/>
<dbReference type="InterPro" id="IPR052173">
    <property type="entry name" value="Beta-lactam_resp_regulator"/>
</dbReference>
<name>A0A290WSD0_9BURK</name>
<dbReference type="Pfam" id="PF03544">
    <property type="entry name" value="TonB_C"/>
    <property type="match status" value="1"/>
</dbReference>
<dbReference type="KEGG" id="jsv:CNX70_04740"/>
<evidence type="ECO:0000313" key="7">
    <source>
        <dbReference type="EMBL" id="ATD59568.1"/>
    </source>
</evidence>
<dbReference type="PANTHER" id="PTHR34978:SF3">
    <property type="entry name" value="SLR0241 PROTEIN"/>
    <property type="match status" value="1"/>
</dbReference>
<evidence type="ECO:0000256" key="2">
    <source>
        <dbReference type="ARBA" id="ARBA00022692"/>
    </source>
</evidence>
<dbReference type="Proteomes" id="UP000218437">
    <property type="component" value="Chromosome"/>
</dbReference>
<keyword evidence="4 5" id="KW-0472">Membrane</keyword>
<keyword evidence="8" id="KW-1185">Reference proteome</keyword>
<dbReference type="CDD" id="cd07341">
    <property type="entry name" value="M56_BlaR1_MecR1_like"/>
    <property type="match status" value="1"/>
</dbReference>
<evidence type="ECO:0000256" key="5">
    <source>
        <dbReference type="SAM" id="Phobius"/>
    </source>
</evidence>
<gene>
    <name evidence="7" type="ORF">CNX70_04740</name>
</gene>
<feature type="domain" description="TonB C-terminal" evidence="6">
    <location>
        <begin position="325"/>
        <end position="415"/>
    </location>
</feature>
<comment type="subcellular location">
    <subcellularLocation>
        <location evidence="1">Membrane</location>
        <topology evidence="1">Single-pass membrane protein</topology>
    </subcellularLocation>
</comment>
<organism evidence="7 8">
    <name type="scientific">Janthinobacterium svalbardensis</name>
    <dbReference type="NCBI Taxonomy" id="368607"/>
    <lineage>
        <taxon>Bacteria</taxon>
        <taxon>Pseudomonadati</taxon>
        <taxon>Pseudomonadota</taxon>
        <taxon>Betaproteobacteria</taxon>
        <taxon>Burkholderiales</taxon>
        <taxon>Oxalobacteraceae</taxon>
        <taxon>Janthinobacterium</taxon>
    </lineage>
</organism>
<dbReference type="NCBIfam" id="TIGR01352">
    <property type="entry name" value="tonB_Cterm"/>
    <property type="match status" value="1"/>
</dbReference>
<dbReference type="GO" id="GO:0055085">
    <property type="term" value="P:transmembrane transport"/>
    <property type="evidence" value="ECO:0007669"/>
    <property type="project" value="InterPro"/>
</dbReference>
<dbReference type="GO" id="GO:0016020">
    <property type="term" value="C:membrane"/>
    <property type="evidence" value="ECO:0007669"/>
    <property type="project" value="UniProtKB-SubCell"/>
</dbReference>
<dbReference type="Pfam" id="PF05569">
    <property type="entry name" value="Peptidase_M56"/>
    <property type="match status" value="1"/>
</dbReference>
<keyword evidence="3 5" id="KW-1133">Transmembrane helix</keyword>
<feature type="transmembrane region" description="Helical" evidence="5">
    <location>
        <begin position="40"/>
        <end position="58"/>
    </location>
</feature>
<feature type="transmembrane region" description="Helical" evidence="5">
    <location>
        <begin position="94"/>
        <end position="116"/>
    </location>
</feature>
<feature type="transmembrane region" description="Helical" evidence="5">
    <location>
        <begin position="12"/>
        <end position="33"/>
    </location>
</feature>
<dbReference type="SUPFAM" id="SSF74653">
    <property type="entry name" value="TolA/TonB C-terminal domain"/>
    <property type="match status" value="1"/>
</dbReference>
<protein>
    <submittedName>
        <fullName evidence="7">Peptidase M56</fullName>
    </submittedName>
</protein>
<dbReference type="PROSITE" id="PS52015">
    <property type="entry name" value="TONB_CTD"/>
    <property type="match status" value="1"/>
</dbReference>
<evidence type="ECO:0000259" key="6">
    <source>
        <dbReference type="PROSITE" id="PS52015"/>
    </source>
</evidence>
<proteinExistence type="predicted"/>
<dbReference type="InterPro" id="IPR008756">
    <property type="entry name" value="Peptidase_M56"/>
</dbReference>
<evidence type="ECO:0000256" key="1">
    <source>
        <dbReference type="ARBA" id="ARBA00004167"/>
    </source>
</evidence>
<dbReference type="EMBL" id="CP023422">
    <property type="protein sequence ID" value="ATD59568.1"/>
    <property type="molecule type" value="Genomic_DNA"/>
</dbReference>
<dbReference type="Gene3D" id="3.30.1150.10">
    <property type="match status" value="1"/>
</dbReference>
<evidence type="ECO:0000256" key="3">
    <source>
        <dbReference type="ARBA" id="ARBA00022989"/>
    </source>
</evidence>
<accession>A0A290WSD0</accession>
<dbReference type="RefSeq" id="WP_096233763.1">
    <property type="nucleotide sequence ID" value="NZ_CP023422.1"/>
</dbReference>
<keyword evidence="2 5" id="KW-0812">Transmembrane</keyword>
<dbReference type="InterPro" id="IPR037682">
    <property type="entry name" value="TonB_C"/>
</dbReference>
<dbReference type="PANTHER" id="PTHR34978">
    <property type="entry name" value="POSSIBLE SENSOR-TRANSDUCER PROTEIN BLAR"/>
    <property type="match status" value="1"/>
</dbReference>
<sequence>MSGFVPALGWTLLHFLWQGLLIGCATALARAALRNARPEARYAVGCGALLACLAWPAAGLYLRLADGDATGAMFSSTLLPAALLMPTTLPDLDLLLRAVVGVWALCAAVLAVRMALGMLWIERSARNTGATHEQLQTRLSRMAQDAGVARPVRLRVLDNIASPLTAGIWRPMVLVPAALITGMPPQLLDALLAHELAHIRRHDYLLNLLQNAIEALLFFHPAVWWISRGVRLEREHIADDFAARQLGEPRRLALALSELERLQFSTHHLAQAANGGDLMSRIKRLLRPAPQPLNWKAAVPLLALAGACLGIYGQAVAADSAPVLERRPIIDFGVCGKPVYPAASLQAKEEGTVNMSFDVDAAGKVTNSSVVKSSGHPALDEAARSGIAKCTFKPALAGGKPVSASVKVQYVWSLK</sequence>
<evidence type="ECO:0000313" key="8">
    <source>
        <dbReference type="Proteomes" id="UP000218437"/>
    </source>
</evidence>
<reference evidence="7 8" key="1">
    <citation type="submission" date="2017-09" db="EMBL/GenBank/DDBJ databases">
        <title>Complete genome sequence of Janthinobacterium svalbardensis PAMC 27463.</title>
        <authorList>
            <person name="Cho Y.-J."/>
            <person name="Cho A."/>
            <person name="Kim O.-S."/>
            <person name="Lee J.-I."/>
        </authorList>
    </citation>
    <scope>NUCLEOTIDE SEQUENCE [LARGE SCALE GENOMIC DNA]</scope>
    <source>
        <strain evidence="7 8">PAMC 27463</strain>
    </source>
</reference>